<dbReference type="Gene3D" id="3.30.565.10">
    <property type="entry name" value="Histidine kinase-like ATPase, C-terminal domain"/>
    <property type="match status" value="1"/>
</dbReference>
<feature type="modified residue" description="4-aspartylphosphate" evidence="4">
    <location>
        <position position="135"/>
    </location>
</feature>
<dbReference type="SUPFAM" id="SSF52172">
    <property type="entry name" value="CheY-like"/>
    <property type="match status" value="1"/>
</dbReference>
<dbReference type="InterPro" id="IPR036890">
    <property type="entry name" value="HATPase_C_sf"/>
</dbReference>
<evidence type="ECO:0000313" key="7">
    <source>
        <dbReference type="EMBL" id="MCZ2720670.1"/>
    </source>
</evidence>
<name>A0ABT4JQK8_9GAMM</name>
<evidence type="ECO:0000313" key="8">
    <source>
        <dbReference type="Proteomes" id="UP001149719"/>
    </source>
</evidence>
<dbReference type="InterPro" id="IPR011006">
    <property type="entry name" value="CheY-like_superfamily"/>
</dbReference>
<dbReference type="PANTHER" id="PTHR43547:SF2">
    <property type="entry name" value="HYBRID SIGNAL TRANSDUCTION HISTIDINE KINASE C"/>
    <property type="match status" value="1"/>
</dbReference>
<dbReference type="SUPFAM" id="SSF55874">
    <property type="entry name" value="ATPase domain of HSP90 chaperone/DNA topoisomerase II/histidine kinase"/>
    <property type="match status" value="1"/>
</dbReference>
<dbReference type="SMART" id="SM00448">
    <property type="entry name" value="REC"/>
    <property type="match status" value="1"/>
</dbReference>
<sequence length="204" mass="23134">MGIPTIEQEKVFEDFYRWKNTQEPGLGLGLGLVRRMQKALSLTMQLNSTPHKGSCFSITVPLAKQQTVLPTESEIQTYEEKSNQPTCSIWCIDDDKNNLDAMQTLMNQWHCDVRCYSDTFSCLSSQGVPDLLLVDYQLGEHKNGLDLISTLRKRTSLSIPAVLLTAVQDEELILLCKELDIVYMQKPAKPARLRALIRSLEKKS</sequence>
<gene>
    <name evidence="7" type="ORF">O1D97_03175</name>
</gene>
<keyword evidence="3 4" id="KW-0597">Phosphoprotein</keyword>
<dbReference type="PANTHER" id="PTHR43547">
    <property type="entry name" value="TWO-COMPONENT HISTIDINE KINASE"/>
    <property type="match status" value="1"/>
</dbReference>
<dbReference type="InterPro" id="IPR001789">
    <property type="entry name" value="Sig_transdc_resp-reg_receiver"/>
</dbReference>
<dbReference type="PROSITE" id="PS50110">
    <property type="entry name" value="RESPONSE_REGULATORY"/>
    <property type="match status" value="1"/>
</dbReference>
<dbReference type="InterPro" id="IPR004358">
    <property type="entry name" value="Sig_transdc_His_kin-like_C"/>
</dbReference>
<reference evidence="7" key="1">
    <citation type="submission" date="2022-12" db="EMBL/GenBank/DDBJ databases">
        <title>Marinomonas 15G1-11 sp. nov, isolated from marine algae.</title>
        <authorList>
            <person name="Butt M."/>
            <person name="Choi D.G."/>
            <person name="Kim J.M."/>
            <person name="Lee J.K."/>
            <person name="Baek J.H."/>
            <person name="Jeon C.O."/>
        </authorList>
    </citation>
    <scope>NUCLEOTIDE SEQUENCE</scope>
    <source>
        <strain evidence="7">15G1-11</strain>
    </source>
</reference>
<dbReference type="EC" id="2.7.13.3" evidence="2"/>
<dbReference type="Pfam" id="PF02518">
    <property type="entry name" value="HATPase_c"/>
    <property type="match status" value="1"/>
</dbReference>
<dbReference type="EMBL" id="JAPUBN010000010">
    <property type="protein sequence ID" value="MCZ2720670.1"/>
    <property type="molecule type" value="Genomic_DNA"/>
</dbReference>
<dbReference type="InterPro" id="IPR003594">
    <property type="entry name" value="HATPase_dom"/>
</dbReference>
<organism evidence="7 8">
    <name type="scientific">Marinomonas phaeophyticola</name>
    <dbReference type="NCBI Taxonomy" id="3004091"/>
    <lineage>
        <taxon>Bacteria</taxon>
        <taxon>Pseudomonadati</taxon>
        <taxon>Pseudomonadota</taxon>
        <taxon>Gammaproteobacteria</taxon>
        <taxon>Oceanospirillales</taxon>
        <taxon>Oceanospirillaceae</taxon>
        <taxon>Marinomonas</taxon>
    </lineage>
</organism>
<dbReference type="Gene3D" id="3.40.50.2300">
    <property type="match status" value="1"/>
</dbReference>
<dbReference type="InterPro" id="IPR005467">
    <property type="entry name" value="His_kinase_dom"/>
</dbReference>
<dbReference type="Pfam" id="PF00072">
    <property type="entry name" value="Response_reg"/>
    <property type="match status" value="1"/>
</dbReference>
<keyword evidence="8" id="KW-1185">Reference proteome</keyword>
<evidence type="ECO:0000256" key="4">
    <source>
        <dbReference type="PROSITE-ProRule" id="PRU00169"/>
    </source>
</evidence>
<comment type="catalytic activity">
    <reaction evidence="1">
        <text>ATP + protein L-histidine = ADP + protein N-phospho-L-histidine.</text>
        <dbReference type="EC" id="2.7.13.3"/>
    </reaction>
</comment>
<evidence type="ECO:0000259" key="5">
    <source>
        <dbReference type="PROSITE" id="PS50109"/>
    </source>
</evidence>
<dbReference type="Proteomes" id="UP001149719">
    <property type="component" value="Unassembled WGS sequence"/>
</dbReference>
<dbReference type="CDD" id="cd00156">
    <property type="entry name" value="REC"/>
    <property type="match status" value="1"/>
</dbReference>
<evidence type="ECO:0000256" key="1">
    <source>
        <dbReference type="ARBA" id="ARBA00000085"/>
    </source>
</evidence>
<feature type="domain" description="Response regulatory" evidence="6">
    <location>
        <begin position="88"/>
        <end position="201"/>
    </location>
</feature>
<evidence type="ECO:0000256" key="3">
    <source>
        <dbReference type="ARBA" id="ARBA00022553"/>
    </source>
</evidence>
<dbReference type="PROSITE" id="PS50109">
    <property type="entry name" value="HIS_KIN"/>
    <property type="match status" value="1"/>
</dbReference>
<evidence type="ECO:0000256" key="2">
    <source>
        <dbReference type="ARBA" id="ARBA00012438"/>
    </source>
</evidence>
<accession>A0ABT4JQK8</accession>
<feature type="domain" description="Histidine kinase" evidence="5">
    <location>
        <begin position="1"/>
        <end position="64"/>
    </location>
</feature>
<evidence type="ECO:0000259" key="6">
    <source>
        <dbReference type="PROSITE" id="PS50110"/>
    </source>
</evidence>
<dbReference type="RefSeq" id="WP_269122981.1">
    <property type="nucleotide sequence ID" value="NZ_JAPUBN010000010.1"/>
</dbReference>
<comment type="caution">
    <text evidence="7">The sequence shown here is derived from an EMBL/GenBank/DDBJ whole genome shotgun (WGS) entry which is preliminary data.</text>
</comment>
<protein>
    <recommendedName>
        <fullName evidence="2">histidine kinase</fullName>
        <ecNumber evidence="2">2.7.13.3</ecNumber>
    </recommendedName>
</protein>
<proteinExistence type="predicted"/>
<dbReference type="PRINTS" id="PR00344">
    <property type="entry name" value="BCTRLSENSOR"/>
</dbReference>